<name>A0A944CGK5_9HYPH</name>
<accession>A0A944CGK5</accession>
<reference evidence="1" key="2">
    <citation type="journal article" date="2021" name="Microorganisms">
        <title>Bacterial Dimethylsulfoniopropionate Biosynthesis in the East China Sea.</title>
        <authorList>
            <person name="Liu J."/>
            <person name="Zhang Y."/>
            <person name="Liu J."/>
            <person name="Zhong H."/>
            <person name="Williams B.T."/>
            <person name="Zheng Y."/>
            <person name="Curson A.R.J."/>
            <person name="Sun C."/>
            <person name="Sun H."/>
            <person name="Song D."/>
            <person name="Wagner Mackenzie B."/>
            <person name="Bermejo Martinez A."/>
            <person name="Todd J.D."/>
            <person name="Zhang X.H."/>
        </authorList>
    </citation>
    <scope>NUCLEOTIDE SEQUENCE</scope>
    <source>
        <strain evidence="1">AESS21</strain>
    </source>
</reference>
<dbReference type="EMBL" id="QTKU01000009">
    <property type="protein sequence ID" value="MBS8262785.1"/>
    <property type="molecule type" value="Genomic_DNA"/>
</dbReference>
<organism evidence="1 2">
    <name type="scientific">Roseibium polysiphoniae</name>
    <dbReference type="NCBI Taxonomy" id="2571221"/>
    <lineage>
        <taxon>Bacteria</taxon>
        <taxon>Pseudomonadati</taxon>
        <taxon>Pseudomonadota</taxon>
        <taxon>Alphaproteobacteria</taxon>
        <taxon>Hyphomicrobiales</taxon>
        <taxon>Stappiaceae</taxon>
        <taxon>Roseibium</taxon>
    </lineage>
</organism>
<dbReference type="AlphaFoldDB" id="A0A944CGK5"/>
<gene>
    <name evidence="1" type="ORF">DYI23_21360</name>
</gene>
<protein>
    <submittedName>
        <fullName evidence="1">Uncharacterized protein</fullName>
    </submittedName>
</protein>
<proteinExistence type="predicted"/>
<evidence type="ECO:0000313" key="2">
    <source>
        <dbReference type="Proteomes" id="UP000705379"/>
    </source>
</evidence>
<reference evidence="1" key="1">
    <citation type="submission" date="2018-08" db="EMBL/GenBank/DDBJ databases">
        <authorList>
            <person name="Jin W."/>
            <person name="Wang H."/>
            <person name="Yang Y."/>
            <person name="Li M."/>
            <person name="Liu J."/>
        </authorList>
    </citation>
    <scope>NUCLEOTIDE SEQUENCE</scope>
    <source>
        <strain evidence="1">AESS21</strain>
    </source>
</reference>
<evidence type="ECO:0000313" key="1">
    <source>
        <dbReference type="EMBL" id="MBS8262785.1"/>
    </source>
</evidence>
<sequence>MLLWRSLCRRCYEEYLISNSSLFNAKWYLETNPDVQASQLSAARHFLDHGADEGRDPSEYFSTRAYNSLHPDVKRAGFNALLHYILHGQSERRVIYNAKEGARFLFAVNGWGEFPTRRRFLPQELANSADEVSEEVPLVNAEPLSFALQRGSPVTWDAHSIFCPVDGLPQVMLGRQVLGTINSASSSEAAVSAEDVASTLEAFCRRTGGLSLFQTLTWTGHQPPLHAQEKSGTNITDICVSFIADGNLQVKLERWNVRSYIRLFQISSVDQSRLLLLAEIDTSLETQETMMVARTNQNSPVLICVNTPSGDLTALSILEAGA</sequence>
<comment type="caution">
    <text evidence="1">The sequence shown here is derived from an EMBL/GenBank/DDBJ whole genome shotgun (WGS) entry which is preliminary data.</text>
</comment>
<dbReference type="Proteomes" id="UP000705379">
    <property type="component" value="Unassembled WGS sequence"/>
</dbReference>